<comment type="similarity">
    <text evidence="3">Belongs to the methyl-accepting chemotaxis (MCP) protein family.</text>
</comment>
<feature type="domain" description="Methyl-accepting transducer" evidence="7">
    <location>
        <begin position="254"/>
        <end position="490"/>
    </location>
</feature>
<evidence type="ECO:0000256" key="3">
    <source>
        <dbReference type="ARBA" id="ARBA00029447"/>
    </source>
</evidence>
<feature type="transmembrane region" description="Helical" evidence="6">
    <location>
        <begin position="153"/>
        <end position="172"/>
    </location>
</feature>
<dbReference type="PANTHER" id="PTHR32089:SF112">
    <property type="entry name" value="LYSOZYME-LIKE PROTEIN-RELATED"/>
    <property type="match status" value="1"/>
</dbReference>
<sequence length="528" mass="57186">MRRNEPVTQREVDVDPKRPIVSKTNLKGQLVYANPAFVDISGFERSELEGQPHNIVRHPDMPPQAFEDLWRTIKSKLPWRGLVKNRCKNGDHYWVEAFVTPLFENGQHTGFMSVRNTPTRQQVSDAEQLYLAVNSGQATFPATRWPSTLGMKWRLAIVMSTLMLLTSVNVFLSGPAAWAVAGASLLAAISGWFWLQASWQAPLREASNAFSKLSEGNFRFSVNTRAPSEFASLLLQLESMRINLRAVIADVVSAANQVGERANELARESDTLAKRSRVQSDGVASVAAALEQLTVSVREINDSTHQSARHADNASQLSTRGSGEVSAAQRATHDVLAVVDTARETLSQLEHAVGEINSVTQTIKEIAGQTNLLALNAAIEAARAGETGRGFAVVADEVRKLAERTRDSTGTITATIETIATRTSAAMAGMMEAVAAVESGTGLIDHCNITLQEIAGASQGVNQAARDVSVMLEQQSQAANEVANSMERMSTLTEQNADTIADVGSSAQRLAGVAKELHQLVMQFEKSL</sequence>
<dbReference type="Pfam" id="PF00015">
    <property type="entry name" value="MCPsignal"/>
    <property type="match status" value="1"/>
</dbReference>
<organism evidence="10 11">
    <name type="scientific">Andreprevotia lacus DSM 23236</name>
    <dbReference type="NCBI Taxonomy" id="1121001"/>
    <lineage>
        <taxon>Bacteria</taxon>
        <taxon>Pseudomonadati</taxon>
        <taxon>Pseudomonadota</taxon>
        <taxon>Betaproteobacteria</taxon>
        <taxon>Neisseriales</taxon>
        <taxon>Chitinibacteraceae</taxon>
        <taxon>Andreprevotia</taxon>
    </lineage>
</organism>
<evidence type="ECO:0000256" key="5">
    <source>
        <dbReference type="SAM" id="MobiDB-lite"/>
    </source>
</evidence>
<dbReference type="InterPro" id="IPR035965">
    <property type="entry name" value="PAS-like_dom_sf"/>
</dbReference>
<keyword evidence="11" id="KW-1185">Reference proteome</keyword>
<feature type="domain" description="PAS" evidence="8">
    <location>
        <begin position="25"/>
        <end position="76"/>
    </location>
</feature>
<dbReference type="GO" id="GO:0006935">
    <property type="term" value="P:chemotaxis"/>
    <property type="evidence" value="ECO:0007669"/>
    <property type="project" value="InterPro"/>
</dbReference>
<dbReference type="FunFam" id="1.10.287.950:FF:000001">
    <property type="entry name" value="Methyl-accepting chemotaxis sensory transducer"/>
    <property type="match status" value="1"/>
</dbReference>
<dbReference type="NCBIfam" id="TIGR00229">
    <property type="entry name" value="sensory_box"/>
    <property type="match status" value="1"/>
</dbReference>
<dbReference type="SUPFAM" id="SSF55785">
    <property type="entry name" value="PYP-like sensor domain (PAS domain)"/>
    <property type="match status" value="1"/>
</dbReference>
<keyword evidence="6" id="KW-1133">Transmembrane helix</keyword>
<dbReference type="Proteomes" id="UP000192761">
    <property type="component" value="Unassembled WGS sequence"/>
</dbReference>
<evidence type="ECO:0000313" key="10">
    <source>
        <dbReference type="EMBL" id="SMC21821.1"/>
    </source>
</evidence>
<feature type="domain" description="HAMP" evidence="9">
    <location>
        <begin position="197"/>
        <end position="249"/>
    </location>
</feature>
<dbReference type="PRINTS" id="PR00260">
    <property type="entry name" value="CHEMTRNSDUCR"/>
</dbReference>
<dbReference type="PROSITE" id="PS50111">
    <property type="entry name" value="CHEMOTAXIS_TRANSDUC_2"/>
    <property type="match status" value="1"/>
</dbReference>
<dbReference type="InterPro" id="IPR004089">
    <property type="entry name" value="MCPsignal_dom"/>
</dbReference>
<dbReference type="CDD" id="cd00130">
    <property type="entry name" value="PAS"/>
    <property type="match status" value="1"/>
</dbReference>
<reference evidence="10 11" key="1">
    <citation type="submission" date="2017-04" db="EMBL/GenBank/DDBJ databases">
        <authorList>
            <person name="Afonso C.L."/>
            <person name="Miller P.J."/>
            <person name="Scott M.A."/>
            <person name="Spackman E."/>
            <person name="Goraichik I."/>
            <person name="Dimitrov K.M."/>
            <person name="Suarez D.L."/>
            <person name="Swayne D.E."/>
        </authorList>
    </citation>
    <scope>NUCLEOTIDE SEQUENCE [LARGE SCALE GENOMIC DNA]</scope>
    <source>
        <strain evidence="10 11">DSM 23236</strain>
    </source>
</reference>
<comment type="subcellular location">
    <subcellularLocation>
        <location evidence="1">Membrane</location>
    </subcellularLocation>
</comment>
<dbReference type="InterPro" id="IPR000014">
    <property type="entry name" value="PAS"/>
</dbReference>
<dbReference type="PROSITE" id="PS50112">
    <property type="entry name" value="PAS"/>
    <property type="match status" value="1"/>
</dbReference>
<evidence type="ECO:0000259" key="7">
    <source>
        <dbReference type="PROSITE" id="PS50111"/>
    </source>
</evidence>
<dbReference type="GO" id="GO:0004888">
    <property type="term" value="F:transmembrane signaling receptor activity"/>
    <property type="evidence" value="ECO:0007669"/>
    <property type="project" value="InterPro"/>
</dbReference>
<feature type="region of interest" description="Disordered" evidence="5">
    <location>
        <begin position="304"/>
        <end position="324"/>
    </location>
</feature>
<feature type="transmembrane region" description="Helical" evidence="6">
    <location>
        <begin position="178"/>
        <end position="195"/>
    </location>
</feature>
<gene>
    <name evidence="10" type="ORF">SAMN02745857_01251</name>
</gene>
<keyword evidence="6" id="KW-0472">Membrane</keyword>
<keyword evidence="6" id="KW-0812">Transmembrane</keyword>
<keyword evidence="2 4" id="KW-0807">Transducer</keyword>
<protein>
    <submittedName>
        <fullName evidence="10">Methyl-accepting chemotaxis sensory transducer with Pas/Pac sensor</fullName>
    </submittedName>
</protein>
<dbReference type="SMART" id="SM00283">
    <property type="entry name" value="MA"/>
    <property type="match status" value="1"/>
</dbReference>
<dbReference type="AlphaFoldDB" id="A0A1W1XE93"/>
<dbReference type="STRING" id="1121001.SAMN02745857_01251"/>
<dbReference type="CDD" id="cd11386">
    <property type="entry name" value="MCP_signal"/>
    <property type="match status" value="1"/>
</dbReference>
<dbReference type="InterPro" id="IPR003660">
    <property type="entry name" value="HAMP_dom"/>
</dbReference>
<dbReference type="GO" id="GO:0016020">
    <property type="term" value="C:membrane"/>
    <property type="evidence" value="ECO:0007669"/>
    <property type="project" value="UniProtKB-SubCell"/>
</dbReference>
<dbReference type="InterPro" id="IPR013655">
    <property type="entry name" value="PAS_fold_3"/>
</dbReference>
<name>A0A1W1XE93_9NEIS</name>
<evidence type="ECO:0000256" key="1">
    <source>
        <dbReference type="ARBA" id="ARBA00004370"/>
    </source>
</evidence>
<dbReference type="Gene3D" id="3.30.450.20">
    <property type="entry name" value="PAS domain"/>
    <property type="match status" value="1"/>
</dbReference>
<evidence type="ECO:0000256" key="4">
    <source>
        <dbReference type="PROSITE-ProRule" id="PRU00284"/>
    </source>
</evidence>
<dbReference type="RefSeq" id="WP_084089922.1">
    <property type="nucleotide sequence ID" value="NZ_FWXD01000006.1"/>
</dbReference>
<accession>A0A1W1XE93</accession>
<dbReference type="Gene3D" id="1.10.287.950">
    <property type="entry name" value="Methyl-accepting chemotaxis protein"/>
    <property type="match status" value="1"/>
</dbReference>
<proteinExistence type="inferred from homology"/>
<evidence type="ECO:0000259" key="8">
    <source>
        <dbReference type="PROSITE" id="PS50112"/>
    </source>
</evidence>
<evidence type="ECO:0000259" key="9">
    <source>
        <dbReference type="PROSITE" id="PS50885"/>
    </source>
</evidence>
<dbReference type="Pfam" id="PF08447">
    <property type="entry name" value="PAS_3"/>
    <property type="match status" value="1"/>
</dbReference>
<dbReference type="SMART" id="SM00304">
    <property type="entry name" value="HAMP"/>
    <property type="match status" value="1"/>
</dbReference>
<dbReference type="InterPro" id="IPR004090">
    <property type="entry name" value="Chemotax_Me-accpt_rcpt"/>
</dbReference>
<evidence type="ECO:0000256" key="2">
    <source>
        <dbReference type="ARBA" id="ARBA00023224"/>
    </source>
</evidence>
<dbReference type="EMBL" id="FWXD01000006">
    <property type="protein sequence ID" value="SMC21821.1"/>
    <property type="molecule type" value="Genomic_DNA"/>
</dbReference>
<dbReference type="SUPFAM" id="SSF58104">
    <property type="entry name" value="Methyl-accepting chemotaxis protein (MCP) signaling domain"/>
    <property type="match status" value="1"/>
</dbReference>
<dbReference type="PANTHER" id="PTHR32089">
    <property type="entry name" value="METHYL-ACCEPTING CHEMOTAXIS PROTEIN MCPB"/>
    <property type="match status" value="1"/>
</dbReference>
<dbReference type="PROSITE" id="PS50885">
    <property type="entry name" value="HAMP"/>
    <property type="match status" value="1"/>
</dbReference>
<evidence type="ECO:0000256" key="6">
    <source>
        <dbReference type="SAM" id="Phobius"/>
    </source>
</evidence>
<evidence type="ECO:0000313" key="11">
    <source>
        <dbReference type="Proteomes" id="UP000192761"/>
    </source>
</evidence>
<dbReference type="GO" id="GO:0007165">
    <property type="term" value="P:signal transduction"/>
    <property type="evidence" value="ECO:0007669"/>
    <property type="project" value="UniProtKB-KW"/>
</dbReference>